<dbReference type="RefSeq" id="WP_023495285.1">
    <property type="nucleotide sequence ID" value="NZ_AYLO01000089.1"/>
</dbReference>
<dbReference type="EMBL" id="AYLO01000089">
    <property type="protein sequence ID" value="ESS71676.1"/>
    <property type="molecule type" value="Genomic_DNA"/>
</dbReference>
<name>V5DWF8_9GAMM</name>
<dbReference type="AlphaFoldDB" id="V5DWF8"/>
<dbReference type="STRING" id="1116472.MGMO_93c00340"/>
<evidence type="ECO:0000313" key="1">
    <source>
        <dbReference type="EMBL" id="ESS71676.1"/>
    </source>
</evidence>
<reference evidence="1 2" key="1">
    <citation type="journal article" date="2013" name="Genome Announc.">
        <title>Draft Genome Sequence of the Methanotrophic Gammaproteobacterium Methyloglobulus morosus DSM 22980 Strain KoM1.</title>
        <authorList>
            <person name="Poehlein A."/>
            <person name="Deutzmann J.S."/>
            <person name="Daniel R."/>
            <person name="Simeonova D.D."/>
        </authorList>
    </citation>
    <scope>NUCLEOTIDE SEQUENCE [LARGE SCALE GENOMIC DNA]</scope>
    <source>
        <strain evidence="1 2">KoM1</strain>
    </source>
</reference>
<accession>V5DWF8</accession>
<evidence type="ECO:0000313" key="2">
    <source>
        <dbReference type="Proteomes" id="UP000017842"/>
    </source>
</evidence>
<sequence length="135" mass="15647">MILWLDDDNDSSLMGYLDEIRDNNYLVKRSQTPDEFFNDLNKNYRNVQLIIMDIMIPTGNKITPEESKSGLITGQCVINKIKQDNLTTNIPILILTVVERQEANTWATERNIPYLIKSKTFVDELLTQIKRIIEG</sequence>
<protein>
    <submittedName>
        <fullName evidence="1">CheY-like receiver</fullName>
    </submittedName>
</protein>
<dbReference type="Proteomes" id="UP000017842">
    <property type="component" value="Unassembled WGS sequence"/>
</dbReference>
<organism evidence="1 2">
    <name type="scientific">Methyloglobulus morosus KoM1</name>
    <dbReference type="NCBI Taxonomy" id="1116472"/>
    <lineage>
        <taxon>Bacteria</taxon>
        <taxon>Pseudomonadati</taxon>
        <taxon>Pseudomonadota</taxon>
        <taxon>Gammaproteobacteria</taxon>
        <taxon>Methylococcales</taxon>
        <taxon>Methylococcaceae</taxon>
        <taxon>Methyloglobulus</taxon>
    </lineage>
</organism>
<keyword evidence="2" id="KW-1185">Reference proteome</keyword>
<dbReference type="InterPro" id="IPR011006">
    <property type="entry name" value="CheY-like_superfamily"/>
</dbReference>
<gene>
    <name evidence="1" type="ORF">MGMO_93c00340</name>
</gene>
<dbReference type="Gene3D" id="3.40.50.2300">
    <property type="match status" value="1"/>
</dbReference>
<dbReference type="SUPFAM" id="SSF52172">
    <property type="entry name" value="CheY-like"/>
    <property type="match status" value="1"/>
</dbReference>
<comment type="caution">
    <text evidence="1">The sequence shown here is derived from an EMBL/GenBank/DDBJ whole genome shotgun (WGS) entry which is preliminary data.</text>
</comment>
<proteinExistence type="predicted"/>